<dbReference type="EMBL" id="AP023189">
    <property type="protein sequence ID" value="BCG26479.1"/>
    <property type="molecule type" value="Genomic_DNA"/>
</dbReference>
<dbReference type="Proteomes" id="UP000509383">
    <property type="component" value="Chromosome"/>
</dbReference>
<dbReference type="RefSeq" id="WP_173176250.1">
    <property type="nucleotide sequence ID" value="NZ_AP023189.1"/>
</dbReference>
<gene>
    <name evidence="1" type="ORF">TUM18999_46700</name>
</gene>
<dbReference type="KEGG" id="ptw:TUM18999_46700"/>
<name>A0A6J4EAW9_9PSED</name>
<dbReference type="AlphaFoldDB" id="A0A6J4EAW9"/>
<sequence length="204" mass="22502">MTLSNERHGCSRDQVLVAHANEMITRTGFKSPKFAHRLNRLVVEALGAQAQDRKVPDLESIAGGDGAEFLKQADTWLKRVQRWLDGSVDFPSWLEEPWVDALEPEYRERCTNELAARHGLVAVRQQSGDACPVMAFGQLVGHLGSTVEACGVVLADGKIDALDHQHLPQMVESLLAAESRCAELRRVAENVIADLRQANLKVVS</sequence>
<proteinExistence type="predicted"/>
<organism evidence="1 2">
    <name type="scientific">Pseudomonas tohonis</name>
    <dbReference type="NCBI Taxonomy" id="2725477"/>
    <lineage>
        <taxon>Bacteria</taxon>
        <taxon>Pseudomonadati</taxon>
        <taxon>Pseudomonadota</taxon>
        <taxon>Gammaproteobacteria</taxon>
        <taxon>Pseudomonadales</taxon>
        <taxon>Pseudomonadaceae</taxon>
        <taxon>Pseudomonas</taxon>
    </lineage>
</organism>
<reference evidence="1 2" key="1">
    <citation type="submission" date="2020-05" db="EMBL/GenBank/DDBJ databases">
        <title>Characterization of novel class B3 metallo-beta-lactamase from novel Pseudomonas species.</title>
        <authorList>
            <person name="Yamada K."/>
            <person name="Aoki K."/>
            <person name="Ishii Y."/>
        </authorList>
    </citation>
    <scope>NUCLEOTIDE SEQUENCE [LARGE SCALE GENOMIC DNA]</scope>
    <source>
        <strain evidence="1 2">TUM18999</strain>
    </source>
</reference>
<evidence type="ECO:0000313" key="2">
    <source>
        <dbReference type="Proteomes" id="UP000509383"/>
    </source>
</evidence>
<evidence type="ECO:0000313" key="1">
    <source>
        <dbReference type="EMBL" id="BCG26479.1"/>
    </source>
</evidence>
<accession>A0A6J4EAW9</accession>
<protein>
    <submittedName>
        <fullName evidence="1">Uncharacterized protein</fullName>
    </submittedName>
</protein>